<organism evidence="1 2">
    <name type="scientific">Sulfitobacter aestuarii</name>
    <dbReference type="NCBI Taxonomy" id="2161676"/>
    <lineage>
        <taxon>Bacteria</taxon>
        <taxon>Pseudomonadati</taxon>
        <taxon>Pseudomonadota</taxon>
        <taxon>Alphaproteobacteria</taxon>
        <taxon>Rhodobacterales</taxon>
        <taxon>Roseobacteraceae</taxon>
        <taxon>Sulfitobacter</taxon>
    </lineage>
</organism>
<keyword evidence="2" id="KW-1185">Reference proteome</keyword>
<sequence>MSDQKPSIETSLMDLSKADWLEAISEISEEDGYFLSLGKRHFASFIEAGPTLLVTFETFQGIQVLSEKAQPLGWEMLRDHQWSHLCLASDGDTWFRDEAIYRYFDRLVDDGFFDEFETVIFYGAGPCAYAAAAFSVSAPAARVLAIQPQATLDPRLTEWDDRFTDMRRVDFTSRYGYAPDMLDAAEAAFVLYDPRQRLDAMHAALFTRGNVTKLRMPNMGDALQTDLLDMGQLAPLLLALAGGELDALRFAQLYQARRDYLPYLRNLLNLLGEARREGLLLLLCGNVTERMRAPRFQRTLNQLQAARQDRIA</sequence>
<evidence type="ECO:0000313" key="1">
    <source>
        <dbReference type="EMBL" id="MFD2738647.1"/>
    </source>
</evidence>
<protein>
    <submittedName>
        <fullName evidence="1">Phosphoadenosine phosphosulfate reductase</fullName>
    </submittedName>
</protein>
<proteinExistence type="predicted"/>
<dbReference type="Proteomes" id="UP001597474">
    <property type="component" value="Unassembled WGS sequence"/>
</dbReference>
<accession>A0ABW5TYC4</accession>
<dbReference type="RefSeq" id="WP_386371546.1">
    <property type="nucleotide sequence ID" value="NZ_JBHUMP010000002.1"/>
</dbReference>
<gene>
    <name evidence="1" type="ORF">ACFSUD_03595</name>
</gene>
<name>A0ABW5TYC4_9RHOB</name>
<comment type="caution">
    <text evidence="1">The sequence shown here is derived from an EMBL/GenBank/DDBJ whole genome shotgun (WGS) entry which is preliminary data.</text>
</comment>
<reference evidence="2" key="1">
    <citation type="journal article" date="2019" name="Int. J. Syst. Evol. Microbiol.">
        <title>The Global Catalogue of Microorganisms (GCM) 10K type strain sequencing project: providing services to taxonomists for standard genome sequencing and annotation.</title>
        <authorList>
            <consortium name="The Broad Institute Genomics Platform"/>
            <consortium name="The Broad Institute Genome Sequencing Center for Infectious Disease"/>
            <person name="Wu L."/>
            <person name="Ma J."/>
        </authorList>
    </citation>
    <scope>NUCLEOTIDE SEQUENCE [LARGE SCALE GENOMIC DNA]</scope>
    <source>
        <strain evidence="2">TISTR 2562</strain>
    </source>
</reference>
<evidence type="ECO:0000313" key="2">
    <source>
        <dbReference type="Proteomes" id="UP001597474"/>
    </source>
</evidence>
<dbReference type="EMBL" id="JBHUMP010000002">
    <property type="protein sequence ID" value="MFD2738647.1"/>
    <property type="molecule type" value="Genomic_DNA"/>
</dbReference>